<evidence type="ECO:0000256" key="10">
    <source>
        <dbReference type="ARBA" id="ARBA00023145"/>
    </source>
</evidence>
<evidence type="ECO:0000313" key="16">
    <source>
        <dbReference type="Proteomes" id="UP001141327"/>
    </source>
</evidence>
<comment type="pathway">
    <text evidence="2">Amine and polyamine biosynthesis; S-adenosylmethioninamine biosynthesis; S-adenosylmethioninamine from S-adenosyl-L-methionine: step 1/1.</text>
</comment>
<dbReference type="PANTHER" id="PTHR11570:SF0">
    <property type="entry name" value="S-ADENOSYLMETHIONINE DECARBOXYLASE PROENZYME"/>
    <property type="match status" value="1"/>
</dbReference>
<feature type="region of interest" description="Disordered" evidence="14">
    <location>
        <begin position="397"/>
        <end position="422"/>
    </location>
</feature>
<keyword evidence="8" id="KW-0745">Spermidine biosynthesis</keyword>
<keyword evidence="13" id="KW-0670">Pyruvate</keyword>
<evidence type="ECO:0000256" key="11">
    <source>
        <dbReference type="ARBA" id="ARBA00023239"/>
    </source>
</evidence>
<dbReference type="InterPro" id="IPR048283">
    <property type="entry name" value="AdoMetDC-like"/>
</dbReference>
<dbReference type="SUPFAM" id="SSF56276">
    <property type="entry name" value="S-adenosylmethionine decarboxylase"/>
    <property type="match status" value="1"/>
</dbReference>
<evidence type="ECO:0000256" key="9">
    <source>
        <dbReference type="ARBA" id="ARBA00023115"/>
    </source>
</evidence>
<evidence type="ECO:0000256" key="2">
    <source>
        <dbReference type="ARBA" id="ARBA00004911"/>
    </source>
</evidence>
<protein>
    <recommendedName>
        <fullName evidence="4">adenosylmethionine decarboxylase</fullName>
        <ecNumber evidence="4">4.1.1.50</ecNumber>
    </recommendedName>
</protein>
<gene>
    <name evidence="15" type="ORF">PAPYR_1630</name>
</gene>
<dbReference type="Pfam" id="PF01536">
    <property type="entry name" value="SAM_decarbox"/>
    <property type="match status" value="1"/>
</dbReference>
<dbReference type="InterPro" id="IPR018166">
    <property type="entry name" value="S-AdoMet_deCO2ase_CS"/>
</dbReference>
<feature type="compositionally biased region" description="Pro residues" evidence="14">
    <location>
        <begin position="405"/>
        <end position="416"/>
    </location>
</feature>
<dbReference type="InterPro" id="IPR001985">
    <property type="entry name" value="S-AdoMet_decarboxylase_euk"/>
</dbReference>
<keyword evidence="6" id="KW-0210">Decarboxylase</keyword>
<evidence type="ECO:0000256" key="4">
    <source>
        <dbReference type="ARBA" id="ARBA00012357"/>
    </source>
</evidence>
<evidence type="ECO:0000256" key="14">
    <source>
        <dbReference type="SAM" id="MobiDB-lite"/>
    </source>
</evidence>
<sequence>MSNRFEGNEKKLELDFVVQSDDKQGLRRISRSEWDAILLDGHCSIVSRTSNSYIDSYVLSESSLFVFRHKVIIKTCGTTTLLDCLPRLTDIARSYGYEMDFLQYSRRNFFFPSDQISVHRDFESEVEWLDSLYPGECGGANILGSNGGRWYVYTLDRDVVHPHHCGEQTIEVCMYQLDPSSLQYFFRNWCMTNPGPGGKAPLTSTATDKEVAERMSTASGFRKLVEHIAMALQADHPHLRDQELLIDEFAFTPCGYSVNVLLGDVFMTVHITPEPHQCYVSYETNAPCVGYTQVVQEVVELFQPSNFAVNLSADRHSAVGSTGAQCGVIKGYSRASSRQKALTRTLMGSTSTYLAVETPSTASAELTSCPSAVSLSFHGSLNTSADAAALVYSTPEMEPHATSLPPSPVASPPPSPRGILAL</sequence>
<dbReference type="InterPro" id="IPR016067">
    <property type="entry name" value="S-AdoMet_deCO2ase_core"/>
</dbReference>
<dbReference type="PROSITE" id="PS01336">
    <property type="entry name" value="ADOMETDC"/>
    <property type="match status" value="1"/>
</dbReference>
<keyword evidence="7" id="KW-0068">Autocatalytic cleavage</keyword>
<name>A0ABQ8UWI1_9EUKA</name>
<evidence type="ECO:0000313" key="15">
    <source>
        <dbReference type="EMBL" id="KAJ4461930.1"/>
    </source>
</evidence>
<dbReference type="NCBIfam" id="TIGR00535">
    <property type="entry name" value="SAM_DCase"/>
    <property type="match status" value="1"/>
</dbReference>
<keyword evidence="10" id="KW-0865">Zymogen</keyword>
<keyword evidence="5" id="KW-0949">S-adenosyl-L-methionine</keyword>
<evidence type="ECO:0000256" key="8">
    <source>
        <dbReference type="ARBA" id="ARBA00023066"/>
    </source>
</evidence>
<evidence type="ECO:0000256" key="12">
    <source>
        <dbReference type="ARBA" id="ARBA00023270"/>
    </source>
</evidence>
<dbReference type="Gene3D" id="3.30.360.50">
    <property type="entry name" value="S-adenosylmethionine decarboxylase"/>
    <property type="match status" value="1"/>
</dbReference>
<dbReference type="EC" id="4.1.1.50" evidence="4"/>
<reference evidence="15" key="1">
    <citation type="journal article" date="2022" name="bioRxiv">
        <title>Genomics of Preaxostyla Flagellates Illuminates Evolutionary Transitions and the Path Towards Mitochondrial Loss.</title>
        <authorList>
            <person name="Novak L.V.F."/>
            <person name="Treitli S.C."/>
            <person name="Pyrih J."/>
            <person name="Halakuc P."/>
            <person name="Pipaliya S.V."/>
            <person name="Vacek V."/>
            <person name="Brzon O."/>
            <person name="Soukal P."/>
            <person name="Eme L."/>
            <person name="Dacks J.B."/>
            <person name="Karnkowska A."/>
            <person name="Elias M."/>
            <person name="Hampl V."/>
        </authorList>
    </citation>
    <scope>NUCLEOTIDE SEQUENCE</scope>
    <source>
        <strain evidence="15">RCP-MX</strain>
    </source>
</reference>
<organism evidence="15 16">
    <name type="scientific">Paratrimastix pyriformis</name>
    <dbReference type="NCBI Taxonomy" id="342808"/>
    <lineage>
        <taxon>Eukaryota</taxon>
        <taxon>Metamonada</taxon>
        <taxon>Preaxostyla</taxon>
        <taxon>Paratrimastigidae</taxon>
        <taxon>Paratrimastix</taxon>
    </lineage>
</organism>
<keyword evidence="12" id="KW-0704">Schiff base</keyword>
<keyword evidence="16" id="KW-1185">Reference proteome</keyword>
<proteinExistence type="inferred from homology"/>
<evidence type="ECO:0000256" key="3">
    <source>
        <dbReference type="ARBA" id="ARBA00008466"/>
    </source>
</evidence>
<keyword evidence="9" id="KW-0620">Polyamine biosynthesis</keyword>
<evidence type="ECO:0000256" key="6">
    <source>
        <dbReference type="ARBA" id="ARBA00022793"/>
    </source>
</evidence>
<dbReference type="Proteomes" id="UP001141327">
    <property type="component" value="Unassembled WGS sequence"/>
</dbReference>
<evidence type="ECO:0000256" key="1">
    <source>
        <dbReference type="ARBA" id="ARBA00001928"/>
    </source>
</evidence>
<evidence type="ECO:0000256" key="7">
    <source>
        <dbReference type="ARBA" id="ARBA00022813"/>
    </source>
</evidence>
<evidence type="ECO:0000256" key="13">
    <source>
        <dbReference type="ARBA" id="ARBA00023317"/>
    </source>
</evidence>
<evidence type="ECO:0000256" key="5">
    <source>
        <dbReference type="ARBA" id="ARBA00022691"/>
    </source>
</evidence>
<dbReference type="EMBL" id="JAPMOS010000005">
    <property type="protein sequence ID" value="KAJ4461930.1"/>
    <property type="molecule type" value="Genomic_DNA"/>
</dbReference>
<comment type="caution">
    <text evidence="15">The sequence shown here is derived from an EMBL/GenBank/DDBJ whole genome shotgun (WGS) entry which is preliminary data.</text>
</comment>
<comment type="similarity">
    <text evidence="3">Belongs to the eukaryotic AdoMetDC family.</text>
</comment>
<keyword evidence="11" id="KW-0456">Lyase</keyword>
<accession>A0ABQ8UWI1</accession>
<comment type="cofactor">
    <cofactor evidence="1">
        <name>pyruvate</name>
        <dbReference type="ChEBI" id="CHEBI:15361"/>
    </cofactor>
</comment>
<dbReference type="Gene3D" id="3.60.90.10">
    <property type="entry name" value="S-adenosylmethionine decarboxylase"/>
    <property type="match status" value="1"/>
</dbReference>
<dbReference type="PANTHER" id="PTHR11570">
    <property type="entry name" value="S-ADENOSYLMETHIONINE DECARBOXYLASE"/>
    <property type="match status" value="1"/>
</dbReference>